<reference evidence="3" key="1">
    <citation type="journal article" date="2021" name="Nat. Commun.">
        <title>Genetic determinants of endophytism in the Arabidopsis root mycobiome.</title>
        <authorList>
            <person name="Mesny F."/>
            <person name="Miyauchi S."/>
            <person name="Thiergart T."/>
            <person name="Pickel B."/>
            <person name="Atanasova L."/>
            <person name="Karlsson M."/>
            <person name="Huettel B."/>
            <person name="Barry K.W."/>
            <person name="Haridas S."/>
            <person name="Chen C."/>
            <person name="Bauer D."/>
            <person name="Andreopoulos W."/>
            <person name="Pangilinan J."/>
            <person name="LaButti K."/>
            <person name="Riley R."/>
            <person name="Lipzen A."/>
            <person name="Clum A."/>
            <person name="Drula E."/>
            <person name="Henrissat B."/>
            <person name="Kohler A."/>
            <person name="Grigoriev I.V."/>
            <person name="Martin F.M."/>
            <person name="Hacquard S."/>
        </authorList>
    </citation>
    <scope>NUCLEOTIDE SEQUENCE</scope>
    <source>
        <strain evidence="3">MPI-CAGE-AT-0147</strain>
    </source>
</reference>
<proteinExistence type="predicted"/>
<evidence type="ECO:0000256" key="1">
    <source>
        <dbReference type="SAM" id="Coils"/>
    </source>
</evidence>
<dbReference type="EMBL" id="JAGMUV010000010">
    <property type="protein sequence ID" value="KAH7141998.1"/>
    <property type="molecule type" value="Genomic_DNA"/>
</dbReference>
<dbReference type="InterPro" id="IPR036770">
    <property type="entry name" value="Ankyrin_rpt-contain_sf"/>
</dbReference>
<name>A0A9P9J1I6_9HYPO</name>
<organism evidence="3 4">
    <name type="scientific">Dactylonectria macrodidyma</name>
    <dbReference type="NCBI Taxonomy" id="307937"/>
    <lineage>
        <taxon>Eukaryota</taxon>
        <taxon>Fungi</taxon>
        <taxon>Dikarya</taxon>
        <taxon>Ascomycota</taxon>
        <taxon>Pezizomycotina</taxon>
        <taxon>Sordariomycetes</taxon>
        <taxon>Hypocreomycetidae</taxon>
        <taxon>Hypocreales</taxon>
        <taxon>Nectriaceae</taxon>
        <taxon>Dactylonectria</taxon>
    </lineage>
</organism>
<keyword evidence="1" id="KW-0175">Coiled coil</keyword>
<sequence>MADPLSVTGLAIGVVSLGLQVSGAITTYIDALNCRDKDIASVRQQNDSLQKTLQALESLLSQFQRDHQVATTAVHECLGSCKKELNAMESLVAEVTACDQSASSRKNKFKNQGKKLLYPFSRRKVEELEIRISNANATLQLALQTLGLVVSHLSTEKLTTLEATSHNITASLLAVQSKVSAMNSPLQGIHSTMSGFDRRFDTLETLVTQLLVPQQAKNGSSQGITPAVAAGRLLGKPGVLRDICDAAEAQARPRSNEKFLTIDHGTTQFGNNVWTYTGGSFSCICHHRRRVQRKNVVWGSLALSFNAATEQHLPECPANQVMVGTDRSQKFTFTYTGLRHMLNSAIQLSFAMQWGAGAWSLSPNFTYYPTVDSGTAPAFRILSLLKRSRCYDRLSYALWWEKLIPLAVSAILRLFRAQKASPRAVDANNRSLVNHLARCAKPSPLLELLECLLVNKAPANDHDLSGYTPLSDMFRLDSYVFVTDPLPAAAAELILRSNSEANVACLSKPHPVALSTTLDLSGHPVITEGTVALLHFLASSTRIAEVEYLVRNHPTTLAERNLFGHTPLHLAADKPSCLRLLVEVADARLLNQTDDASEIGGFEMSALETAVSLSGLRCREPTRRHRKCRRCRCAECTVILLKADCALPVSANLQGVFSPASKRCKLRYIRHVKDRRDRLKQLALENLPATEVDRLGLASKRVLDSLASQVIQLLQDRGVCIAEALAVARNGPSSVYQALRSPWDAELFFRVGFHDTDSWYNVDATELNAVPNLPYLHWLARSGAISCQLNSFASSRDVITARFIFWKIGIDLMWHSPYKCLNLSRFAPSEFSEWSRGLPPDDRIVWIHELHAAALPANTADSCLCKCSLGGCTALTSLLKGVVGTHYHLVFEPEHFTEDSVAEDTDSEEDSIVEDTDRPVDSITGAPGRLSELIATFAQYLMLFGGDLEVRHHTAALRYLTFTALHIPHTCCDPYYNRAWRRCRALFPEDVSEVEDEHAYELALLEELLGEFEREIIAILQNPDWKITDLVAFWKRTWVSRMWDILGRLHGSDLEDDERRGAEKIGVIWDRTQPPKVQDNPYEKRTLDFWKYELEKIEAGC</sequence>
<dbReference type="OrthoDB" id="1577640at2759"/>
<accession>A0A9P9J1I6</accession>
<evidence type="ECO:0000313" key="4">
    <source>
        <dbReference type="Proteomes" id="UP000738349"/>
    </source>
</evidence>
<dbReference type="Proteomes" id="UP000738349">
    <property type="component" value="Unassembled WGS sequence"/>
</dbReference>
<dbReference type="AlphaFoldDB" id="A0A9P9J1I6"/>
<keyword evidence="4" id="KW-1185">Reference proteome</keyword>
<comment type="caution">
    <text evidence="3">The sequence shown here is derived from an EMBL/GenBank/DDBJ whole genome shotgun (WGS) entry which is preliminary data.</text>
</comment>
<feature type="domain" description="Azaphilone pigments biosynthesis cluster protein L N-terminal" evidence="2">
    <location>
        <begin position="2"/>
        <end position="184"/>
    </location>
</feature>
<feature type="coiled-coil region" evidence="1">
    <location>
        <begin position="39"/>
        <end position="66"/>
    </location>
</feature>
<dbReference type="Gene3D" id="1.25.40.20">
    <property type="entry name" value="Ankyrin repeat-containing domain"/>
    <property type="match status" value="1"/>
</dbReference>
<dbReference type="SUPFAM" id="SSF48403">
    <property type="entry name" value="Ankyrin repeat"/>
    <property type="match status" value="1"/>
</dbReference>
<protein>
    <recommendedName>
        <fullName evidence="2">Azaphilone pigments biosynthesis cluster protein L N-terminal domain-containing protein</fullName>
    </recommendedName>
</protein>
<gene>
    <name evidence="3" type="ORF">EDB81DRAFT_899466</name>
</gene>
<dbReference type="Pfam" id="PF17111">
    <property type="entry name" value="PigL_N"/>
    <property type="match status" value="1"/>
</dbReference>
<evidence type="ECO:0000259" key="2">
    <source>
        <dbReference type="Pfam" id="PF17111"/>
    </source>
</evidence>
<evidence type="ECO:0000313" key="3">
    <source>
        <dbReference type="EMBL" id="KAH7141998.1"/>
    </source>
</evidence>
<dbReference type="InterPro" id="IPR031348">
    <property type="entry name" value="PigL_N"/>
</dbReference>